<dbReference type="RefSeq" id="WP_124332421.1">
    <property type="nucleotide sequence ID" value="NZ_BGMM01000004.1"/>
</dbReference>
<protein>
    <submittedName>
        <fullName evidence="1">Uncharacterized protein</fullName>
    </submittedName>
</protein>
<name>A0A6N8EMZ6_PAEMA</name>
<organism evidence="1 2">
    <name type="scientific">Paenibacillus macerans</name>
    <name type="common">Bacillus macerans</name>
    <dbReference type="NCBI Taxonomy" id="44252"/>
    <lineage>
        <taxon>Bacteria</taxon>
        <taxon>Bacillati</taxon>
        <taxon>Bacillota</taxon>
        <taxon>Bacilli</taxon>
        <taxon>Bacillales</taxon>
        <taxon>Paenibacillaceae</taxon>
        <taxon>Paenibacillus</taxon>
    </lineage>
</organism>
<reference evidence="1 2" key="1">
    <citation type="submission" date="2019-11" db="EMBL/GenBank/DDBJ databases">
        <title>Draft genome sequences of five Paenibacillus species of dairy origin.</title>
        <authorList>
            <person name="Olajide A.M."/>
            <person name="Chen S."/>
            <person name="Lapointe G."/>
        </authorList>
    </citation>
    <scope>NUCLEOTIDE SEQUENCE [LARGE SCALE GENOMIC DNA]</scope>
    <source>
        <strain evidence="1 2">3CT49</strain>
    </source>
</reference>
<evidence type="ECO:0000313" key="1">
    <source>
        <dbReference type="EMBL" id="MUG21329.1"/>
    </source>
</evidence>
<dbReference type="Proteomes" id="UP000442469">
    <property type="component" value="Unassembled WGS sequence"/>
</dbReference>
<evidence type="ECO:0000313" key="2">
    <source>
        <dbReference type="Proteomes" id="UP000442469"/>
    </source>
</evidence>
<gene>
    <name evidence="1" type="ORF">GNQ08_02635</name>
</gene>
<proteinExistence type="predicted"/>
<dbReference type="AlphaFoldDB" id="A0A6N8EMZ6"/>
<accession>A0A6N8EMZ6</accession>
<comment type="caution">
    <text evidence="1">The sequence shown here is derived from an EMBL/GenBank/DDBJ whole genome shotgun (WGS) entry which is preliminary data.</text>
</comment>
<sequence length="100" mass="11722">MDDGKRRDIPIEEVVFLAAAKQSTSELLKKDSYFLTVLLQLVRQERKLTYNLLRVINKGAALQPGFEEGQREVGKTYQYWTRKAWIIENILRDRVGYYPA</sequence>
<dbReference type="EMBL" id="WNZZ01000001">
    <property type="protein sequence ID" value="MUG21329.1"/>
    <property type="molecule type" value="Genomic_DNA"/>
</dbReference>